<name>A0A0H5P9L7_NOCFR</name>
<evidence type="ECO:0000256" key="1">
    <source>
        <dbReference type="SAM" id="MobiDB-lite"/>
    </source>
</evidence>
<dbReference type="KEGG" id="nfr:ERS450000_06062"/>
<sequence>MGVNRGLPPHRQHSVGFRFCRIEQGFDVSHGFHCAPPGCETMVKVVVTEGWALALEGGVMDEVDAVVSTAFPWAMGWHSAENVRGGDYPDRAGGEWRGIESRATVPVEGKEQRACGVGRSGYALRERLALEVLLQEIGRGRPVHDSEDCRPTSESGDGADRAVVSGTKDYEGPGADLDAVRADRDLGSVKSCDERKGEAGAG</sequence>
<proteinExistence type="predicted"/>
<gene>
    <name evidence="2" type="ORF">ERS450000_06062</name>
</gene>
<feature type="region of interest" description="Disordered" evidence="1">
    <location>
        <begin position="141"/>
        <end position="202"/>
    </location>
</feature>
<evidence type="ECO:0000313" key="3">
    <source>
        <dbReference type="Proteomes" id="UP000057820"/>
    </source>
</evidence>
<reference evidence="3" key="1">
    <citation type="submission" date="2015-03" db="EMBL/GenBank/DDBJ databases">
        <authorList>
            <consortium name="Pathogen Informatics"/>
        </authorList>
    </citation>
    <scope>NUCLEOTIDE SEQUENCE [LARGE SCALE GENOMIC DNA]</scope>
    <source>
        <strain evidence="3">NCTC11134</strain>
        <plasmid evidence="3">4</plasmid>
    </source>
</reference>
<feature type="compositionally biased region" description="Basic and acidic residues" evidence="1">
    <location>
        <begin position="178"/>
        <end position="202"/>
    </location>
</feature>
<evidence type="ECO:0000313" key="2">
    <source>
        <dbReference type="EMBL" id="CRY84520.1"/>
    </source>
</evidence>
<dbReference type="Proteomes" id="UP000057820">
    <property type="component" value="Plasmid 4"/>
</dbReference>
<accession>A0A0H5P9L7</accession>
<geneLocation type="plasmid" evidence="2">
    <name>4</name>
</geneLocation>
<feature type="compositionally biased region" description="Basic and acidic residues" evidence="1">
    <location>
        <begin position="141"/>
        <end position="151"/>
    </location>
</feature>
<dbReference type="EMBL" id="LN868941">
    <property type="protein sequence ID" value="CRY84520.1"/>
    <property type="molecule type" value="Genomic_DNA"/>
</dbReference>
<organism evidence="2 3">
    <name type="scientific">Nocardia farcinica</name>
    <dbReference type="NCBI Taxonomy" id="37329"/>
    <lineage>
        <taxon>Bacteria</taxon>
        <taxon>Bacillati</taxon>
        <taxon>Actinomycetota</taxon>
        <taxon>Actinomycetes</taxon>
        <taxon>Mycobacteriales</taxon>
        <taxon>Nocardiaceae</taxon>
        <taxon>Nocardia</taxon>
    </lineage>
</organism>
<dbReference type="AlphaFoldDB" id="A0A0H5P9L7"/>
<keyword evidence="2" id="KW-0614">Plasmid</keyword>
<protein>
    <submittedName>
        <fullName evidence="2">Uncharacterized protein</fullName>
    </submittedName>
</protein>